<dbReference type="Proteomes" id="UP000479710">
    <property type="component" value="Unassembled WGS sequence"/>
</dbReference>
<evidence type="ECO:0000313" key="3">
    <source>
        <dbReference type="Proteomes" id="UP000479710"/>
    </source>
</evidence>
<sequence>MVGGGERIWVSQLCLEKWCDGAVDWLPFIGEGRRKTTGENGGGHRKALQQDFSRLGPNTEMAQGSKEQLIKGVLALLLDFLVLLWFLLN</sequence>
<feature type="transmembrane region" description="Helical" evidence="1">
    <location>
        <begin position="69"/>
        <end position="88"/>
    </location>
</feature>
<dbReference type="AlphaFoldDB" id="A0A6G1E6K5"/>
<keyword evidence="1" id="KW-0472">Membrane</keyword>
<keyword evidence="1" id="KW-1133">Transmembrane helix</keyword>
<comment type="caution">
    <text evidence="2">The sequence shown here is derived from an EMBL/GenBank/DDBJ whole genome shotgun (WGS) entry which is preliminary data.</text>
</comment>
<organism evidence="2 3">
    <name type="scientific">Oryza meyeriana var. granulata</name>
    <dbReference type="NCBI Taxonomy" id="110450"/>
    <lineage>
        <taxon>Eukaryota</taxon>
        <taxon>Viridiplantae</taxon>
        <taxon>Streptophyta</taxon>
        <taxon>Embryophyta</taxon>
        <taxon>Tracheophyta</taxon>
        <taxon>Spermatophyta</taxon>
        <taxon>Magnoliopsida</taxon>
        <taxon>Liliopsida</taxon>
        <taxon>Poales</taxon>
        <taxon>Poaceae</taxon>
        <taxon>BOP clade</taxon>
        <taxon>Oryzoideae</taxon>
        <taxon>Oryzeae</taxon>
        <taxon>Oryzinae</taxon>
        <taxon>Oryza</taxon>
        <taxon>Oryza meyeriana</taxon>
    </lineage>
</organism>
<gene>
    <name evidence="2" type="ORF">E2562_034619</name>
</gene>
<dbReference type="EMBL" id="SPHZ02000005">
    <property type="protein sequence ID" value="KAF0920291.1"/>
    <property type="molecule type" value="Genomic_DNA"/>
</dbReference>
<evidence type="ECO:0000256" key="1">
    <source>
        <dbReference type="SAM" id="Phobius"/>
    </source>
</evidence>
<keyword evidence="1" id="KW-0812">Transmembrane</keyword>
<proteinExistence type="predicted"/>
<evidence type="ECO:0000313" key="2">
    <source>
        <dbReference type="EMBL" id="KAF0920291.1"/>
    </source>
</evidence>
<reference evidence="2 3" key="1">
    <citation type="submission" date="2019-11" db="EMBL/GenBank/DDBJ databases">
        <title>Whole genome sequence of Oryza granulata.</title>
        <authorList>
            <person name="Li W."/>
        </authorList>
    </citation>
    <scope>NUCLEOTIDE SEQUENCE [LARGE SCALE GENOMIC DNA]</scope>
    <source>
        <strain evidence="3">cv. Menghai</strain>
        <tissue evidence="2">Leaf</tissue>
    </source>
</reference>
<protein>
    <submittedName>
        <fullName evidence="2">Uncharacterized protein</fullName>
    </submittedName>
</protein>
<name>A0A6G1E6K5_9ORYZ</name>
<keyword evidence="3" id="KW-1185">Reference proteome</keyword>
<accession>A0A6G1E6K5</accession>